<organism evidence="1 2">
    <name type="scientific">Botryotinia fuckeliana (strain T4)</name>
    <name type="common">Noble rot fungus</name>
    <name type="synonym">Botrytis cinerea</name>
    <dbReference type="NCBI Taxonomy" id="999810"/>
    <lineage>
        <taxon>Eukaryota</taxon>
        <taxon>Fungi</taxon>
        <taxon>Dikarya</taxon>
        <taxon>Ascomycota</taxon>
        <taxon>Pezizomycotina</taxon>
        <taxon>Leotiomycetes</taxon>
        <taxon>Helotiales</taxon>
        <taxon>Sclerotiniaceae</taxon>
        <taxon>Botrytis</taxon>
    </lineage>
</organism>
<sequence length="75" mass="8495">MYTKNQMCRIVRFQHRSRYCSSYEECSWEILSLSHMFKSTAGLEAAISANISSVERRGDDVLSIGVDDVSVLCNV</sequence>
<reference evidence="2" key="1">
    <citation type="journal article" date="2011" name="PLoS Genet.">
        <title>Genomic analysis of the necrotrophic fungal pathogens Sclerotinia sclerotiorum and Botrytis cinerea.</title>
        <authorList>
            <person name="Amselem J."/>
            <person name="Cuomo C.A."/>
            <person name="van Kan J.A."/>
            <person name="Viaud M."/>
            <person name="Benito E.P."/>
            <person name="Couloux A."/>
            <person name="Coutinho P.M."/>
            <person name="de Vries R.P."/>
            <person name="Dyer P.S."/>
            <person name="Fillinger S."/>
            <person name="Fournier E."/>
            <person name="Gout L."/>
            <person name="Hahn M."/>
            <person name="Kohn L."/>
            <person name="Lapalu N."/>
            <person name="Plummer K.M."/>
            <person name="Pradier J.M."/>
            <person name="Quevillon E."/>
            <person name="Sharon A."/>
            <person name="Simon A."/>
            <person name="ten Have A."/>
            <person name="Tudzynski B."/>
            <person name="Tudzynski P."/>
            <person name="Wincker P."/>
            <person name="Andrew M."/>
            <person name="Anthouard V."/>
            <person name="Beever R.E."/>
            <person name="Beffa R."/>
            <person name="Benoit I."/>
            <person name="Bouzid O."/>
            <person name="Brault B."/>
            <person name="Chen Z."/>
            <person name="Choquer M."/>
            <person name="Collemare J."/>
            <person name="Cotton P."/>
            <person name="Danchin E.G."/>
            <person name="Da Silva C."/>
            <person name="Gautier A."/>
            <person name="Giraud C."/>
            <person name="Giraud T."/>
            <person name="Gonzalez C."/>
            <person name="Grossetete S."/>
            <person name="Guldener U."/>
            <person name="Henrissat B."/>
            <person name="Howlett B.J."/>
            <person name="Kodira C."/>
            <person name="Kretschmer M."/>
            <person name="Lappartient A."/>
            <person name="Leroch M."/>
            <person name="Levis C."/>
            <person name="Mauceli E."/>
            <person name="Neuveglise C."/>
            <person name="Oeser B."/>
            <person name="Pearson M."/>
            <person name="Poulain J."/>
            <person name="Poussereau N."/>
            <person name="Quesneville H."/>
            <person name="Rascle C."/>
            <person name="Schumacher J."/>
            <person name="Segurens B."/>
            <person name="Sexton A."/>
            <person name="Silva E."/>
            <person name="Sirven C."/>
            <person name="Soanes D.M."/>
            <person name="Talbot N.J."/>
            <person name="Templeton M."/>
            <person name="Yandava C."/>
            <person name="Yarden O."/>
            <person name="Zeng Q."/>
            <person name="Rollins J.A."/>
            <person name="Lebrun M.H."/>
            <person name="Dickman M."/>
        </authorList>
    </citation>
    <scope>NUCLEOTIDE SEQUENCE [LARGE SCALE GENOMIC DNA]</scope>
    <source>
        <strain evidence="2">T4</strain>
    </source>
</reference>
<protein>
    <submittedName>
        <fullName evidence="1">Uncharacterized protein</fullName>
    </submittedName>
</protein>
<name>G2YNT5_BOTF4</name>
<accession>G2YNT5</accession>
<evidence type="ECO:0000313" key="1">
    <source>
        <dbReference type="EMBL" id="CCD53283.1"/>
    </source>
</evidence>
<dbReference type="HOGENOM" id="CLU_2670804_0_0_1"/>
<dbReference type="Proteomes" id="UP000008177">
    <property type="component" value="Unplaced contigs"/>
</dbReference>
<dbReference type="InParanoid" id="G2YNT5"/>
<dbReference type="AlphaFoldDB" id="G2YNT5"/>
<proteinExistence type="predicted"/>
<evidence type="ECO:0000313" key="2">
    <source>
        <dbReference type="Proteomes" id="UP000008177"/>
    </source>
</evidence>
<dbReference type="EMBL" id="FQ790346">
    <property type="protein sequence ID" value="CCD53283.1"/>
    <property type="molecule type" value="Genomic_DNA"/>
</dbReference>
<gene>
    <name evidence="1" type="ORF">BofuT4_uP123020.1</name>
</gene>